<feature type="compositionally biased region" description="Low complexity" evidence="1">
    <location>
        <begin position="360"/>
        <end position="416"/>
    </location>
</feature>
<dbReference type="AlphaFoldDB" id="A0A8S8ZSE3"/>
<keyword evidence="2" id="KW-1133">Transmembrane helix</keyword>
<dbReference type="OMA" id="RDLQESW"/>
<feature type="compositionally biased region" description="Polar residues" evidence="1">
    <location>
        <begin position="232"/>
        <end position="243"/>
    </location>
</feature>
<feature type="region of interest" description="Disordered" evidence="1">
    <location>
        <begin position="57"/>
        <end position="88"/>
    </location>
</feature>
<feature type="compositionally biased region" description="Basic and acidic residues" evidence="1">
    <location>
        <begin position="78"/>
        <end position="88"/>
    </location>
</feature>
<feature type="compositionally biased region" description="Polar residues" evidence="1">
    <location>
        <begin position="337"/>
        <end position="355"/>
    </location>
</feature>
<keyword evidence="2" id="KW-0812">Transmembrane</keyword>
<feature type="compositionally biased region" description="Polar residues" evidence="1">
    <location>
        <begin position="254"/>
        <end position="274"/>
    </location>
</feature>
<reference evidence="3 4" key="1">
    <citation type="submission" date="2017-07" db="EMBL/GenBank/DDBJ databases">
        <title>Genome sequence of the Sordaria macrospora wild type strain R19027.</title>
        <authorList>
            <person name="Nowrousian M."/>
            <person name="Teichert I."/>
            <person name="Kueck U."/>
        </authorList>
    </citation>
    <scope>NUCLEOTIDE SEQUENCE [LARGE SCALE GENOMIC DNA]</scope>
    <source>
        <strain evidence="3 4">R19027</strain>
        <tissue evidence="3">Mycelium</tissue>
    </source>
</reference>
<gene>
    <name evidence="3" type="ORF">SMACR_06563</name>
</gene>
<name>A0A8S8ZSE3_SORMA</name>
<evidence type="ECO:0000256" key="1">
    <source>
        <dbReference type="SAM" id="MobiDB-lite"/>
    </source>
</evidence>
<comment type="caution">
    <text evidence="3">The sequence shown here is derived from an EMBL/GenBank/DDBJ whole genome shotgun (WGS) entry which is preliminary data.</text>
</comment>
<dbReference type="VEuPathDB" id="FungiDB:SMAC_06563"/>
<evidence type="ECO:0000313" key="4">
    <source>
        <dbReference type="Proteomes" id="UP000433876"/>
    </source>
</evidence>
<feature type="transmembrane region" description="Helical" evidence="2">
    <location>
        <begin position="25"/>
        <end position="47"/>
    </location>
</feature>
<evidence type="ECO:0000313" key="3">
    <source>
        <dbReference type="EMBL" id="KAA8633694.1"/>
    </source>
</evidence>
<dbReference type="EMBL" id="NMPR01000033">
    <property type="protein sequence ID" value="KAA8633694.1"/>
    <property type="molecule type" value="Genomic_DNA"/>
</dbReference>
<feature type="compositionally biased region" description="Low complexity" evidence="1">
    <location>
        <begin position="275"/>
        <end position="297"/>
    </location>
</feature>
<evidence type="ECO:0000256" key="2">
    <source>
        <dbReference type="SAM" id="Phobius"/>
    </source>
</evidence>
<feature type="region of interest" description="Disordered" evidence="1">
    <location>
        <begin position="112"/>
        <end position="131"/>
    </location>
</feature>
<accession>A0A8S8ZSE3</accession>
<feature type="region of interest" description="Disordered" evidence="1">
    <location>
        <begin position="232"/>
        <end position="431"/>
    </location>
</feature>
<protein>
    <submittedName>
        <fullName evidence="3">Uncharacterized protein</fullName>
    </submittedName>
</protein>
<organism evidence="3 4">
    <name type="scientific">Sordaria macrospora</name>
    <dbReference type="NCBI Taxonomy" id="5147"/>
    <lineage>
        <taxon>Eukaryota</taxon>
        <taxon>Fungi</taxon>
        <taxon>Dikarya</taxon>
        <taxon>Ascomycota</taxon>
        <taxon>Pezizomycotina</taxon>
        <taxon>Sordariomycetes</taxon>
        <taxon>Sordariomycetidae</taxon>
        <taxon>Sordariales</taxon>
        <taxon>Sordariaceae</taxon>
        <taxon>Sordaria</taxon>
    </lineage>
</organism>
<dbReference type="Proteomes" id="UP000433876">
    <property type="component" value="Unassembled WGS sequence"/>
</dbReference>
<sequence>MSSGSGFGGFPPGITDDDDDNNHPWVWVMIPVGLVIVLGALALCLHVRRRKQFVEKRKSYRVPTPARRPSANHTSTSHSRDGQTHFGVREVDGPSLALIERDLQESWVRGAPTQRHNNTGSRSGTGGVAWGSSRPAAIRRWDWAGLFRPEEGLNELGEAPPPYEKQPVMKEGSDVDLEEGGNSYHGYGIETPAGPAGSAVGEGASSAAHAGVEMRNMASWNYRAGTFSQQSLSSAPLGSQASLQPPPPVHYYQHNGSGIHSQSHPNQPGYSSAGTSLLSASVTQSAATTAPTSPSLTRYPSPSPGHSTIHSPAPEMTDQDHVPPPAYEETPPLSIMGTGTNTPSREPTNGGANSEQLDEPAAAAAVASSVSSPVPASASPAYEAAAVISAPAPGTASPSPPSSGSGPSNNGNNNATVTHQSPSPSAVPLPY</sequence>
<proteinExistence type="predicted"/>
<feature type="compositionally biased region" description="Polar residues" evidence="1">
    <location>
        <begin position="298"/>
        <end position="310"/>
    </location>
</feature>
<keyword evidence="2" id="KW-0472">Membrane</keyword>